<evidence type="ECO:0000256" key="1">
    <source>
        <dbReference type="SAM" id="Phobius"/>
    </source>
</evidence>
<dbReference type="NCBIfam" id="NF041390">
    <property type="entry name" value="TadE_Rv3655c"/>
    <property type="match status" value="1"/>
</dbReference>
<evidence type="ECO:0000313" key="3">
    <source>
        <dbReference type="EMBL" id="SKC75152.1"/>
    </source>
</evidence>
<dbReference type="InterPro" id="IPR012495">
    <property type="entry name" value="TadE-like_dom"/>
</dbReference>
<dbReference type="Proteomes" id="UP000189777">
    <property type="component" value="Unassembled WGS sequence"/>
</dbReference>
<accession>A0A1T5LGM1</accession>
<dbReference type="Pfam" id="PF07811">
    <property type="entry name" value="TadE"/>
    <property type="match status" value="1"/>
</dbReference>
<dbReference type="AlphaFoldDB" id="A0A1T5LGM1"/>
<keyword evidence="1" id="KW-0472">Membrane</keyword>
<keyword evidence="1" id="KW-0812">Transmembrane</keyword>
<feature type="transmembrane region" description="Helical" evidence="1">
    <location>
        <begin position="20"/>
        <end position="43"/>
    </location>
</feature>
<proteinExistence type="predicted"/>
<dbReference type="EMBL" id="FUZQ01000006">
    <property type="protein sequence ID" value="SKC75152.1"/>
    <property type="molecule type" value="Genomic_DNA"/>
</dbReference>
<keyword evidence="4" id="KW-1185">Reference proteome</keyword>
<keyword evidence="1" id="KW-1133">Transmembrane helix</keyword>
<evidence type="ECO:0000259" key="2">
    <source>
        <dbReference type="Pfam" id="PF07811"/>
    </source>
</evidence>
<organism evidence="3 4">
    <name type="scientific">Krasilnikoviella flava</name>
    <dbReference type="NCBI Taxonomy" id="526729"/>
    <lineage>
        <taxon>Bacteria</taxon>
        <taxon>Bacillati</taxon>
        <taxon>Actinomycetota</taxon>
        <taxon>Actinomycetes</taxon>
        <taxon>Micrococcales</taxon>
        <taxon>Promicromonosporaceae</taxon>
        <taxon>Krasilnikoviella</taxon>
    </lineage>
</organism>
<protein>
    <submittedName>
        <fullName evidence="3">TadE-like protein</fullName>
    </submittedName>
</protein>
<sequence length="124" mass="12728">MATHRSRRLRARPDGERGAVTAELAVGLPVVVLLLVAVLSLAAASTAQMRALDAARAGARAYAIGEDDAAARQAVAQVGGDDAELSVARDGTWVRVTVTRPVVGGWFAGAPVRASGDATAWVEP</sequence>
<feature type="domain" description="TadE-like" evidence="2">
    <location>
        <begin position="18"/>
        <end position="60"/>
    </location>
</feature>
<dbReference type="InterPro" id="IPR049790">
    <property type="entry name" value="Rv3655c/TadE"/>
</dbReference>
<gene>
    <name evidence="3" type="ORF">SAMN04324258_3375</name>
</gene>
<name>A0A1T5LGM1_9MICO</name>
<evidence type="ECO:0000313" key="4">
    <source>
        <dbReference type="Proteomes" id="UP000189777"/>
    </source>
</evidence>
<reference evidence="3 4" key="1">
    <citation type="submission" date="2017-02" db="EMBL/GenBank/DDBJ databases">
        <authorList>
            <person name="Peterson S.W."/>
        </authorList>
    </citation>
    <scope>NUCLEOTIDE SEQUENCE [LARGE SCALE GENOMIC DNA]</scope>
    <source>
        <strain evidence="3 4">DSM 21481</strain>
    </source>
</reference>
<dbReference type="STRING" id="526729.SAMN04324258_3375"/>